<evidence type="ECO:0000256" key="3">
    <source>
        <dbReference type="ARBA" id="ARBA00022448"/>
    </source>
</evidence>
<reference evidence="12" key="1">
    <citation type="submission" date="2023-06" db="EMBL/GenBank/DDBJ databases">
        <title>Genomic of Agaribacillus aureum.</title>
        <authorList>
            <person name="Wang G."/>
        </authorList>
    </citation>
    <scope>NUCLEOTIDE SEQUENCE</scope>
    <source>
        <strain evidence="12">BMA12</strain>
    </source>
</reference>
<evidence type="ECO:0000256" key="2">
    <source>
        <dbReference type="ARBA" id="ARBA00006555"/>
    </source>
</evidence>
<comment type="subcellular location">
    <subcellularLocation>
        <location evidence="1">Cell inner membrane</location>
        <topology evidence="1">Single-pass membrane protein</topology>
        <orientation evidence="1">Periplasmic side</orientation>
    </subcellularLocation>
</comment>
<evidence type="ECO:0000256" key="9">
    <source>
        <dbReference type="ARBA" id="ARBA00023136"/>
    </source>
</evidence>
<proteinExistence type="inferred from homology"/>
<evidence type="ECO:0000259" key="11">
    <source>
        <dbReference type="PROSITE" id="PS52015"/>
    </source>
</evidence>
<feature type="compositionally biased region" description="Polar residues" evidence="10">
    <location>
        <begin position="167"/>
        <end position="188"/>
    </location>
</feature>
<dbReference type="RefSeq" id="WP_346757974.1">
    <property type="nucleotide sequence ID" value="NZ_JAUJEB010000001.1"/>
</dbReference>
<dbReference type="PANTHER" id="PTHR33446">
    <property type="entry name" value="PROTEIN TONB-RELATED"/>
    <property type="match status" value="1"/>
</dbReference>
<evidence type="ECO:0000256" key="5">
    <source>
        <dbReference type="ARBA" id="ARBA00022519"/>
    </source>
</evidence>
<dbReference type="Gene3D" id="2.60.40.1120">
    <property type="entry name" value="Carboxypeptidase-like, regulatory domain"/>
    <property type="match status" value="1"/>
</dbReference>
<dbReference type="InterPro" id="IPR008969">
    <property type="entry name" value="CarboxyPept-like_regulatory"/>
</dbReference>
<evidence type="ECO:0000256" key="6">
    <source>
        <dbReference type="ARBA" id="ARBA00022692"/>
    </source>
</evidence>
<comment type="similarity">
    <text evidence="2">Belongs to the TonB family.</text>
</comment>
<dbReference type="PROSITE" id="PS52015">
    <property type="entry name" value="TONB_CTD"/>
    <property type="match status" value="1"/>
</dbReference>
<evidence type="ECO:0000256" key="10">
    <source>
        <dbReference type="SAM" id="MobiDB-lite"/>
    </source>
</evidence>
<dbReference type="SUPFAM" id="SSF49464">
    <property type="entry name" value="Carboxypeptidase regulatory domain-like"/>
    <property type="match status" value="1"/>
</dbReference>
<dbReference type="Pfam" id="PF03544">
    <property type="entry name" value="TonB_C"/>
    <property type="match status" value="1"/>
</dbReference>
<dbReference type="Pfam" id="PF13715">
    <property type="entry name" value="CarbopepD_reg_2"/>
    <property type="match status" value="1"/>
</dbReference>
<evidence type="ECO:0000313" key="13">
    <source>
        <dbReference type="Proteomes" id="UP001172083"/>
    </source>
</evidence>
<feature type="compositionally biased region" description="Basic and acidic residues" evidence="10">
    <location>
        <begin position="132"/>
        <end position="147"/>
    </location>
</feature>
<dbReference type="Gene3D" id="3.30.1150.10">
    <property type="match status" value="1"/>
</dbReference>
<comment type="caution">
    <text evidence="12">The sequence shown here is derived from an EMBL/GenBank/DDBJ whole genome shotgun (WGS) entry which is preliminary data.</text>
</comment>
<keyword evidence="7" id="KW-0653">Protein transport</keyword>
<keyword evidence="8" id="KW-1133">Transmembrane helix</keyword>
<feature type="region of interest" description="Disordered" evidence="10">
    <location>
        <begin position="163"/>
        <end position="194"/>
    </location>
</feature>
<dbReference type="InterPro" id="IPR006260">
    <property type="entry name" value="TonB/TolA_C"/>
</dbReference>
<protein>
    <submittedName>
        <fullName evidence="12">TonB family protein</fullName>
    </submittedName>
</protein>
<dbReference type="PANTHER" id="PTHR33446:SF2">
    <property type="entry name" value="PROTEIN TONB"/>
    <property type="match status" value="1"/>
</dbReference>
<dbReference type="EMBL" id="JAUJEB010000001">
    <property type="protein sequence ID" value="MDN5212657.1"/>
    <property type="molecule type" value="Genomic_DNA"/>
</dbReference>
<dbReference type="NCBIfam" id="TIGR01352">
    <property type="entry name" value="tonB_Cterm"/>
    <property type="match status" value="1"/>
</dbReference>
<accession>A0ABT8L6K3</accession>
<keyword evidence="6" id="KW-0812">Transmembrane</keyword>
<keyword evidence="13" id="KW-1185">Reference proteome</keyword>
<organism evidence="12 13">
    <name type="scientific">Agaribacillus aureus</name>
    <dbReference type="NCBI Taxonomy" id="3051825"/>
    <lineage>
        <taxon>Bacteria</taxon>
        <taxon>Pseudomonadati</taxon>
        <taxon>Bacteroidota</taxon>
        <taxon>Cytophagia</taxon>
        <taxon>Cytophagales</taxon>
        <taxon>Splendidivirgaceae</taxon>
        <taxon>Agaribacillus</taxon>
    </lineage>
</organism>
<dbReference type="Proteomes" id="UP001172083">
    <property type="component" value="Unassembled WGS sequence"/>
</dbReference>
<dbReference type="InterPro" id="IPR051045">
    <property type="entry name" value="TonB-dependent_transducer"/>
</dbReference>
<feature type="region of interest" description="Disordered" evidence="10">
    <location>
        <begin position="121"/>
        <end position="147"/>
    </location>
</feature>
<dbReference type="SUPFAM" id="SSF74653">
    <property type="entry name" value="TolA/TonB C-terminal domain"/>
    <property type="match status" value="1"/>
</dbReference>
<feature type="domain" description="TonB C-terminal" evidence="11">
    <location>
        <begin position="394"/>
        <end position="485"/>
    </location>
</feature>
<evidence type="ECO:0000256" key="8">
    <source>
        <dbReference type="ARBA" id="ARBA00022989"/>
    </source>
</evidence>
<evidence type="ECO:0000256" key="4">
    <source>
        <dbReference type="ARBA" id="ARBA00022475"/>
    </source>
</evidence>
<keyword evidence="3" id="KW-0813">Transport</keyword>
<evidence type="ECO:0000313" key="12">
    <source>
        <dbReference type="EMBL" id="MDN5212657.1"/>
    </source>
</evidence>
<feature type="region of interest" description="Disordered" evidence="10">
    <location>
        <begin position="256"/>
        <end position="277"/>
    </location>
</feature>
<keyword evidence="5" id="KW-0997">Cell inner membrane</keyword>
<sequence length="485" mass="54053">MKDPSLNSDSQKFNKLTADILKKYHEGRLTDQEMHQVEKLLLDDPFAAEALEGIETMQDPGHLEAITLDLNRQIDDRTAKKKTKTIPIYQRPWNVAAAVVMLLTASYLLFDNINWLNPSSKSQGPIALEKSSTPEKNDTQKDFEKPDESLFSAIEDTILEQGEGATAPQSESRTQQKPVVQPLENSQVAKTKTTAEKENKLVAVNDKQRARDDADVQLFADEIEADDTSESIEFEPPAQVTDTEEDFAEAPVAARRSETLSGAVPKKMSQAKKKEVLGKTNKTTNAGRSIYGQVVSAEDGRGLPGVALSVKGTTKGVYTDINGNYTLPVNESDSILRYSFIGYETEEVVLAEQERIDVELESDEMALSEVVVVAYQDDEENENFVPVISAQPKGGNPGYRRYLKDNLQYPADALDNKIEGKVKVTFFVQSDGRLSDFEIKRSLGYGCDEEVIRLIKQGPNWQPAQKGDSLIKQKVRVRVKFKLEK</sequence>
<keyword evidence="4" id="KW-1003">Cell membrane</keyword>
<evidence type="ECO:0000256" key="1">
    <source>
        <dbReference type="ARBA" id="ARBA00004383"/>
    </source>
</evidence>
<dbReference type="InterPro" id="IPR037682">
    <property type="entry name" value="TonB_C"/>
</dbReference>
<gene>
    <name evidence="12" type="ORF">QQ020_11395</name>
</gene>
<evidence type="ECO:0000256" key="7">
    <source>
        <dbReference type="ARBA" id="ARBA00022927"/>
    </source>
</evidence>
<name>A0ABT8L6K3_9BACT</name>
<keyword evidence="9" id="KW-0472">Membrane</keyword>